<dbReference type="Gene3D" id="1.25.40.10">
    <property type="entry name" value="Tetratricopeptide repeat domain"/>
    <property type="match status" value="3"/>
</dbReference>
<comment type="similarity">
    <text evidence="6">Belongs to the class I-like SAM-binding methyltransferase superfamily. RsmB/NOP family.</text>
</comment>
<dbReference type="InterPro" id="IPR001678">
    <property type="entry name" value="MeTrfase_RsmB-F_NOP2_dom"/>
</dbReference>
<name>A0ABP0SW70_9DINO</name>
<dbReference type="PRINTS" id="PR02008">
    <property type="entry name" value="RCMTFAMILY"/>
</dbReference>
<feature type="binding site" evidence="6">
    <location>
        <position position="219"/>
    </location>
    <ligand>
        <name>S-adenosyl-L-methionine</name>
        <dbReference type="ChEBI" id="CHEBI:59789"/>
    </ligand>
</feature>
<dbReference type="InterPro" id="IPR002885">
    <property type="entry name" value="PPR_rpt"/>
</dbReference>
<comment type="caution">
    <text evidence="8">The sequence shown here is derived from an EMBL/GenBank/DDBJ whole genome shotgun (WGS) entry which is preliminary data.</text>
</comment>
<feature type="binding site" evidence="6">
    <location>
        <position position="201"/>
    </location>
    <ligand>
        <name>S-adenosyl-L-methionine</name>
        <dbReference type="ChEBI" id="CHEBI:59789"/>
    </ligand>
</feature>
<feature type="non-terminal residue" evidence="8">
    <location>
        <position position="812"/>
    </location>
</feature>
<evidence type="ECO:0000313" key="8">
    <source>
        <dbReference type="EMBL" id="CAK9116459.1"/>
    </source>
</evidence>
<feature type="repeat" description="PPR" evidence="5">
    <location>
        <begin position="545"/>
        <end position="579"/>
    </location>
</feature>
<dbReference type="InterPro" id="IPR049560">
    <property type="entry name" value="MeTrfase_RsmB-F_NOP2_cat"/>
</dbReference>
<evidence type="ECO:0000256" key="3">
    <source>
        <dbReference type="ARBA" id="ARBA00022691"/>
    </source>
</evidence>
<dbReference type="InterPro" id="IPR011990">
    <property type="entry name" value="TPR-like_helical_dom_sf"/>
</dbReference>
<dbReference type="NCBIfam" id="TIGR00756">
    <property type="entry name" value="PPR"/>
    <property type="match status" value="2"/>
</dbReference>
<sequence>MLRVAMVDVPHVAHQATGRARMRRAPKAPRRFLANVCAGLGGCELRRLLRSCGRPPRSALRVSRRRARPQLGRRLAREGFHLSPSPLSADGFFINVQETLSCQAPLLGHSLMHHSGEVYGQEATSTLPIESLRAVAEQTFGDQPLCVLDLCAAPGSKASQVASQLHIDLLVANEPQKTRAALLQANLLRAGVSEALILSMDGTRIGAIMPNAFDVVLVDAPCSGEGNIRKDPSAWDRWAHNDHPQQLQSRLNLQKDLMSSGWQALRPGGLLVYSTCTLNHEENERQCCQLQEQGAQVVRLDEQLVPSTPEGFLRVWPHWLDVEGFFVACFYKETTHVDPAAQMDCLSLGKMGFRRLKTSEVAGLQERVLQELHFSLPPGIPVMDKEEDVFLLTKRLPLLQKLLPHTLLPGIRLLSKQQISKELRLVAGGNLSSEEWLDLYKSAGGGLGASSLSLKSAVDAPTAWKAFQEMKQQRLEPDIVSYNTLLNAFAKDSDGAGAQEVFNEMTDVSVTPPQQSVFLELAAIFPGDVSGVMLSLTATLSWSVCCPGFSVLIEAHARAGHRKAAEQAFRIMQELGLQPNEVTYTALLRARLLSGDLLGAEDLQNELNVVGYTLLIDAYARVGNVEKAEAAVDALSMNAAPNLATYTALMKAYSRAHQLQGAEAVMSRMKAQGLEPNSITYVTLIAAHGKAKSLQRAEELYKEQGPNLASATAMIGAYGRAKDAERAQGVFDELCAQTVRPDAICCRQLSQALTGARPQSERKVYCKLQPSVLLSRERICNASRNAFEASIASHGRARQFCAEGCCSGFFAG</sequence>
<evidence type="ECO:0000256" key="6">
    <source>
        <dbReference type="PROSITE-ProRule" id="PRU01023"/>
    </source>
</evidence>
<evidence type="ECO:0000256" key="2">
    <source>
        <dbReference type="ARBA" id="ARBA00022679"/>
    </source>
</evidence>
<feature type="active site" description="Nucleophile" evidence="6">
    <location>
        <position position="276"/>
    </location>
</feature>
<protein>
    <recommendedName>
        <fullName evidence="7">SAM-dependent MTase RsmB/NOP-type domain-containing protein</fullName>
    </recommendedName>
</protein>
<dbReference type="Pfam" id="PF01189">
    <property type="entry name" value="Methyltr_RsmB-F"/>
    <property type="match status" value="1"/>
</dbReference>
<dbReference type="PANTHER" id="PTHR46862:SF5">
    <property type="entry name" value="OS02G0170000 PROTEIN"/>
    <property type="match status" value="1"/>
</dbReference>
<dbReference type="SUPFAM" id="SSF53335">
    <property type="entry name" value="S-adenosyl-L-methionine-dependent methyltransferases"/>
    <property type="match status" value="1"/>
</dbReference>
<keyword evidence="2 6" id="KW-0808">Transferase</keyword>
<dbReference type="PROSITE" id="PS51375">
    <property type="entry name" value="PPR"/>
    <property type="match status" value="4"/>
</dbReference>
<dbReference type="PANTHER" id="PTHR46862">
    <property type="entry name" value="OS07G0661900 PROTEIN"/>
    <property type="match status" value="1"/>
</dbReference>
<feature type="repeat" description="PPR" evidence="5">
    <location>
        <begin position="478"/>
        <end position="512"/>
    </location>
</feature>
<dbReference type="Pfam" id="PF13812">
    <property type="entry name" value="PPR_3"/>
    <property type="match status" value="1"/>
</dbReference>
<dbReference type="Gene3D" id="3.30.70.1170">
    <property type="entry name" value="Sun protein, domain 3"/>
    <property type="match status" value="1"/>
</dbReference>
<dbReference type="InterPro" id="IPR023267">
    <property type="entry name" value="RCMT"/>
</dbReference>
<dbReference type="EMBL" id="CAXAMN010028406">
    <property type="protein sequence ID" value="CAK9116459.1"/>
    <property type="molecule type" value="Genomic_DNA"/>
</dbReference>
<feature type="repeat" description="PPR" evidence="5">
    <location>
        <begin position="707"/>
        <end position="741"/>
    </location>
</feature>
<organism evidence="8 9">
    <name type="scientific">Durusdinium trenchii</name>
    <dbReference type="NCBI Taxonomy" id="1381693"/>
    <lineage>
        <taxon>Eukaryota</taxon>
        <taxon>Sar</taxon>
        <taxon>Alveolata</taxon>
        <taxon>Dinophyceae</taxon>
        <taxon>Suessiales</taxon>
        <taxon>Symbiodiniaceae</taxon>
        <taxon>Durusdinium</taxon>
    </lineage>
</organism>
<keyword evidence="1 6" id="KW-0489">Methyltransferase</keyword>
<feature type="binding site" evidence="6">
    <location>
        <begin position="151"/>
        <end position="157"/>
    </location>
    <ligand>
        <name>S-adenosyl-L-methionine</name>
        <dbReference type="ChEBI" id="CHEBI:59789"/>
    </ligand>
</feature>
<keyword evidence="9" id="KW-1185">Reference proteome</keyword>
<dbReference type="Proteomes" id="UP001642484">
    <property type="component" value="Unassembled WGS sequence"/>
</dbReference>
<proteinExistence type="inferred from homology"/>
<gene>
    <name evidence="8" type="ORF">CCMP2556_LOCUS54033</name>
</gene>
<evidence type="ECO:0000259" key="7">
    <source>
        <dbReference type="PROSITE" id="PS51686"/>
    </source>
</evidence>
<evidence type="ECO:0000256" key="4">
    <source>
        <dbReference type="ARBA" id="ARBA00022884"/>
    </source>
</evidence>
<keyword evidence="3 6" id="KW-0949">S-adenosyl-L-methionine</keyword>
<feature type="repeat" description="PPR" evidence="5">
    <location>
        <begin position="642"/>
        <end position="676"/>
    </location>
</feature>
<keyword evidence="4 6" id="KW-0694">RNA-binding</keyword>
<evidence type="ECO:0000313" key="9">
    <source>
        <dbReference type="Proteomes" id="UP001642484"/>
    </source>
</evidence>
<dbReference type="Gene3D" id="3.40.50.150">
    <property type="entry name" value="Vaccinia Virus protein VP39"/>
    <property type="match status" value="1"/>
</dbReference>
<dbReference type="InterPro" id="IPR029063">
    <property type="entry name" value="SAM-dependent_MTases_sf"/>
</dbReference>
<dbReference type="Pfam" id="PF13041">
    <property type="entry name" value="PPR_2"/>
    <property type="match status" value="2"/>
</dbReference>
<reference evidence="8 9" key="1">
    <citation type="submission" date="2024-02" db="EMBL/GenBank/DDBJ databases">
        <authorList>
            <person name="Chen Y."/>
            <person name="Shah S."/>
            <person name="Dougan E. K."/>
            <person name="Thang M."/>
            <person name="Chan C."/>
        </authorList>
    </citation>
    <scope>NUCLEOTIDE SEQUENCE [LARGE SCALE GENOMIC DNA]</scope>
</reference>
<evidence type="ECO:0000256" key="1">
    <source>
        <dbReference type="ARBA" id="ARBA00022603"/>
    </source>
</evidence>
<dbReference type="Pfam" id="PF01535">
    <property type="entry name" value="PPR"/>
    <property type="match status" value="2"/>
</dbReference>
<feature type="binding site" evidence="6">
    <location>
        <position position="174"/>
    </location>
    <ligand>
        <name>S-adenosyl-L-methionine</name>
        <dbReference type="ChEBI" id="CHEBI:59789"/>
    </ligand>
</feature>
<feature type="domain" description="SAM-dependent MTase RsmB/NOP-type" evidence="7">
    <location>
        <begin position="48"/>
        <end position="333"/>
    </location>
</feature>
<dbReference type="PROSITE" id="PS51686">
    <property type="entry name" value="SAM_MT_RSMB_NOP"/>
    <property type="match status" value="1"/>
</dbReference>
<accession>A0ABP0SW70</accession>
<evidence type="ECO:0000256" key="5">
    <source>
        <dbReference type="PROSITE-ProRule" id="PRU00708"/>
    </source>
</evidence>